<keyword evidence="1" id="KW-1133">Transmembrane helix</keyword>
<keyword evidence="1" id="KW-0472">Membrane</keyword>
<feature type="transmembrane region" description="Helical" evidence="1">
    <location>
        <begin position="89"/>
        <end position="108"/>
    </location>
</feature>
<feature type="transmembrane region" description="Helical" evidence="1">
    <location>
        <begin position="44"/>
        <end position="64"/>
    </location>
</feature>
<evidence type="ECO:0000313" key="2">
    <source>
        <dbReference type="EMBL" id="UYP47382.1"/>
    </source>
</evidence>
<feature type="transmembrane region" description="Helical" evidence="1">
    <location>
        <begin position="120"/>
        <end position="142"/>
    </location>
</feature>
<evidence type="ECO:0000313" key="3">
    <source>
        <dbReference type="Proteomes" id="UP001208689"/>
    </source>
</evidence>
<feature type="transmembrane region" description="Helical" evidence="1">
    <location>
        <begin position="190"/>
        <end position="209"/>
    </location>
</feature>
<evidence type="ECO:0008006" key="4">
    <source>
        <dbReference type="Google" id="ProtNLM"/>
    </source>
</evidence>
<dbReference type="EMBL" id="CP104013">
    <property type="protein sequence ID" value="UYP47382.1"/>
    <property type="molecule type" value="Genomic_DNA"/>
</dbReference>
<organism evidence="2 3">
    <name type="scientific">Candidatus Lokiarchaeum ossiferum</name>
    <dbReference type="NCBI Taxonomy" id="2951803"/>
    <lineage>
        <taxon>Archaea</taxon>
        <taxon>Promethearchaeati</taxon>
        <taxon>Promethearchaeota</taxon>
        <taxon>Promethearchaeia</taxon>
        <taxon>Promethearchaeales</taxon>
        <taxon>Promethearchaeaceae</taxon>
        <taxon>Candidatus Lokiarchaeum</taxon>
    </lineage>
</organism>
<feature type="transmembrane region" description="Helical" evidence="1">
    <location>
        <begin position="221"/>
        <end position="240"/>
    </location>
</feature>
<dbReference type="Proteomes" id="UP001208689">
    <property type="component" value="Chromosome"/>
</dbReference>
<evidence type="ECO:0000256" key="1">
    <source>
        <dbReference type="SAM" id="Phobius"/>
    </source>
</evidence>
<reference evidence="2" key="1">
    <citation type="submission" date="2022-09" db="EMBL/GenBank/DDBJ databases">
        <title>Actin cytoskeleton and complex cell architecture in an #Asgard archaeon.</title>
        <authorList>
            <person name="Ponce Toledo R.I."/>
            <person name="Schleper C."/>
            <person name="Rodrigues Oliveira T."/>
            <person name="Wollweber F."/>
            <person name="Xu J."/>
            <person name="Rittmann S."/>
            <person name="Klingl A."/>
            <person name="Pilhofer M."/>
        </authorList>
    </citation>
    <scope>NUCLEOTIDE SEQUENCE</scope>
    <source>
        <strain evidence="2">B-35</strain>
    </source>
</reference>
<proteinExistence type="predicted"/>
<gene>
    <name evidence="2" type="ORF">NEF87_003667</name>
</gene>
<protein>
    <recommendedName>
        <fullName evidence="4">DUF998 domain-containing protein</fullName>
    </recommendedName>
</protein>
<name>A0ABY6HX20_9ARCH</name>
<keyword evidence="3" id="KW-1185">Reference proteome</keyword>
<feature type="transmembrane region" description="Helical" evidence="1">
    <location>
        <begin position="148"/>
        <end position="170"/>
    </location>
</feature>
<keyword evidence="1" id="KW-0812">Transmembrane</keyword>
<accession>A0ABY6HX20</accession>
<sequence length="248" mass="28382">MAQILTHDPKIIQPELNREEIQIEIKPSFPALITGRWDHKYEKFYIWSVFLSLVVISVFAQLVFPTKFSWITKTISDQGSFVANPSGHLLWRIGVIINGIAHIPHILYIKNHIGFIHPKLANLFGVVGISSAVGFSLVGLISMDYGPIHYVFALIAFVGYYFAGNFTFLIINRKSNPAYVKFKKSGLLKLFYLFFNVSGLGCLFSFLFYETPTNQRIYPPVEWAFLIAICIWLLIWPRMIKTINSAKK</sequence>